<dbReference type="NCBIfam" id="TIGR01551">
    <property type="entry name" value="major_capsid_P2"/>
    <property type="match status" value="1"/>
</dbReference>
<dbReference type="Pfam" id="PF05125">
    <property type="entry name" value="Phage_cap_P2"/>
    <property type="match status" value="1"/>
</dbReference>
<keyword evidence="2" id="KW-1185">Reference proteome</keyword>
<dbReference type="OrthoDB" id="5464529at2"/>
<sequence>MHNKTRALFQTYTDQLSRLNGVESTSTKFSIDPTVEQTLEDRIQDSADFLQSINMISRTEQSGQILGLGASGPVAGRTNTAEKDRQPRAVTGLTKREYTCRKTDFDTFVPYALLDSWAKFPDFHARIRDHVTRQIARDRLMIGWNGTSAAANTNPVTNTLLQDVNIGWLQHLRTDAPARVMSGKKMGEAKGADYRNLDALVFDVCNELVAEHHRGDPSIVVIVGNQLLNDRYLSMINNPTADAPTERAAWQTTILNKTIGGRSALTVPFFPARSVLVTSPSNLSIYWQAGSHRRHIEDEPKRDRIVDYLSINEAYVVEDMGKCALVEGILLPDGQDGWA</sequence>
<dbReference type="RefSeq" id="WP_066136928.1">
    <property type="nucleotide sequence ID" value="NZ_CP014526.1"/>
</dbReference>
<proteinExistence type="predicted"/>
<dbReference type="Proteomes" id="UP000076066">
    <property type="component" value="Plasmid unnamed 1"/>
</dbReference>
<name>A0A143DG57_9PROT</name>
<reference evidence="1 2" key="1">
    <citation type="submission" date="2016-02" db="EMBL/GenBank/DDBJ databases">
        <title>Complete Genome of H5569, the type strain of the newly described species Haematospirillium jordaniae.</title>
        <authorList>
            <person name="Nicholson A.C."/>
            <person name="Humrighouse B.W."/>
            <person name="Loparov V."/>
            <person name="McQuiston J.R."/>
        </authorList>
    </citation>
    <scope>NUCLEOTIDE SEQUENCE [LARGE SCALE GENOMIC DNA]</scope>
    <source>
        <strain evidence="1 2">H5569</strain>
        <plasmid evidence="2">Plasmid unnamed 1</plasmid>
    </source>
</reference>
<evidence type="ECO:0000313" key="1">
    <source>
        <dbReference type="EMBL" id="AMW35711.1"/>
    </source>
</evidence>
<accession>A0A143DG57</accession>
<dbReference type="InterPro" id="IPR006441">
    <property type="entry name" value="Phage_P2_GpN"/>
</dbReference>
<organism evidence="1 2">
    <name type="scientific">Haematospirillum jordaniae</name>
    <dbReference type="NCBI Taxonomy" id="1549855"/>
    <lineage>
        <taxon>Bacteria</taxon>
        <taxon>Pseudomonadati</taxon>
        <taxon>Pseudomonadota</taxon>
        <taxon>Alphaproteobacteria</taxon>
        <taxon>Rhodospirillales</taxon>
        <taxon>Novispirillaceae</taxon>
        <taxon>Haematospirillum</taxon>
    </lineage>
</organism>
<keyword evidence="1" id="KW-0614">Plasmid</keyword>
<gene>
    <name evidence="1" type="ORF">AY555_10020</name>
</gene>
<dbReference type="EMBL" id="CP014526">
    <property type="protein sequence ID" value="AMW35711.1"/>
    <property type="molecule type" value="Genomic_DNA"/>
</dbReference>
<dbReference type="AlphaFoldDB" id="A0A143DG57"/>
<geneLocation type="plasmid" evidence="1 2">
    <name>unnamed 1</name>
</geneLocation>
<evidence type="ECO:0000313" key="2">
    <source>
        <dbReference type="Proteomes" id="UP000076066"/>
    </source>
</evidence>
<dbReference type="GeneID" id="53317487"/>
<protein>
    <submittedName>
        <fullName evidence="1">Capsid protein</fullName>
    </submittedName>
</protein>
<dbReference type="KEGG" id="hjo:AY555_10020"/>